<feature type="compositionally biased region" description="Low complexity" evidence="1">
    <location>
        <begin position="1"/>
        <end position="17"/>
    </location>
</feature>
<reference evidence="2" key="1">
    <citation type="submission" date="2022-06" db="EMBL/GenBank/DDBJ databases">
        <title>Complete genome sequence of Streptomyces nigrescens HEK616.</title>
        <authorList>
            <person name="Asamizu S."/>
            <person name="Onaka H."/>
        </authorList>
    </citation>
    <scope>NUCLEOTIDE SEQUENCE</scope>
    <source>
        <strain evidence="2">HEK616</strain>
    </source>
</reference>
<sequence length="110" mass="11181">MAVTLAGPAGTGPAAPEAGKEQPAYGPACSGPRRPRTAGPEGVCAAGAAGRAQAAELVLDALPEDDVVAVDGLLSELLDEEPAESEDVVFDEEELFAGLLLDDEPRLSLR</sequence>
<dbReference type="Proteomes" id="UP001059597">
    <property type="component" value="Chromosome"/>
</dbReference>
<organism evidence="2 3">
    <name type="scientific">Streptomyces nigrescens</name>
    <dbReference type="NCBI Taxonomy" id="1920"/>
    <lineage>
        <taxon>Bacteria</taxon>
        <taxon>Bacillati</taxon>
        <taxon>Actinomycetota</taxon>
        <taxon>Actinomycetes</taxon>
        <taxon>Kitasatosporales</taxon>
        <taxon>Streptomycetaceae</taxon>
        <taxon>Streptomyces</taxon>
    </lineage>
</organism>
<dbReference type="EMBL" id="AP026073">
    <property type="protein sequence ID" value="BDM66640.1"/>
    <property type="molecule type" value="Genomic_DNA"/>
</dbReference>
<evidence type="ECO:0000256" key="1">
    <source>
        <dbReference type="SAM" id="MobiDB-lite"/>
    </source>
</evidence>
<evidence type="ECO:0000313" key="2">
    <source>
        <dbReference type="EMBL" id="BDM66640.1"/>
    </source>
</evidence>
<evidence type="ECO:0000313" key="3">
    <source>
        <dbReference type="Proteomes" id="UP001059597"/>
    </source>
</evidence>
<accession>A0ABM7ZJU8</accession>
<feature type="region of interest" description="Disordered" evidence="1">
    <location>
        <begin position="1"/>
        <end position="43"/>
    </location>
</feature>
<protein>
    <submittedName>
        <fullName evidence="2">Uncharacterized protein</fullName>
    </submittedName>
</protein>
<keyword evidence="3" id="KW-1185">Reference proteome</keyword>
<proteinExistence type="predicted"/>
<gene>
    <name evidence="2" type="ORF">HEK616_01270</name>
</gene>
<name>A0ABM7ZJU8_STRNI</name>